<keyword evidence="1" id="KW-0812">Transmembrane</keyword>
<dbReference type="InterPro" id="IPR050469">
    <property type="entry name" value="Diguanylate_Cyclase"/>
</dbReference>
<evidence type="ECO:0000259" key="2">
    <source>
        <dbReference type="PROSITE" id="PS50887"/>
    </source>
</evidence>
<dbReference type="GO" id="GO:0052621">
    <property type="term" value="F:diguanylate cyclase activity"/>
    <property type="evidence" value="ECO:0007669"/>
    <property type="project" value="TreeGrafter"/>
</dbReference>
<dbReference type="STRING" id="56689.GCA_001291445_00138"/>
<keyword evidence="1" id="KW-0472">Membrane</keyword>
<organism evidence="3 4">
    <name type="scientific">Mycolicibacterium mucogenicum</name>
    <name type="common">Mycobacterium mucogenicum</name>
    <dbReference type="NCBI Taxonomy" id="56689"/>
    <lineage>
        <taxon>Bacteria</taxon>
        <taxon>Bacillati</taxon>
        <taxon>Actinomycetota</taxon>
        <taxon>Actinomycetes</taxon>
        <taxon>Mycobacteriales</taxon>
        <taxon>Mycobacteriaceae</taxon>
        <taxon>Mycolicibacterium</taxon>
    </lineage>
</organism>
<feature type="transmembrane region" description="Helical" evidence="1">
    <location>
        <begin position="73"/>
        <end position="92"/>
    </location>
</feature>
<dbReference type="RefSeq" id="WP_064982952.1">
    <property type="nucleotide sequence ID" value="NZ_LZLC01000168.1"/>
</dbReference>
<dbReference type="InterPro" id="IPR000160">
    <property type="entry name" value="GGDEF_dom"/>
</dbReference>
<accession>A0A1A3GWJ5</accession>
<feature type="transmembrane region" description="Helical" evidence="1">
    <location>
        <begin position="98"/>
        <end position="117"/>
    </location>
</feature>
<sequence>MLTRLRELLAVARLARVWWSEPVDYDAQIGYFAQRGLLGGIQLLVGGCAALLAAISIVIQFSPAGPSTALSRGVSSVFAVSALVWALLWWFGPWPSRAMSIAFIVYADIGISVVALLDSNRLAGFFGLNALLLISVYTKFFEGPKVLALHTVWVLMVTALFAADIAWGPDGDPYLALAKTLAAIASFVVLPAVVQFGIWVLRNDAHDSVTDQLTGLLNRRGLNLRIESFLADRAHRSIAGACVTVLVIDLDRFKNVNDTYGHAVGDAVLMRSAERIRGVVRSSALVARVGGEEFVVVDVTSPQQVLGISERIRAAIAAPADMAPVTASIGVASVALPDFSKGDEDAQSVLDATIECADHAMFSAKRGGGIAAVRMTFAVGNDIVCRCDGNSTPCDNPSALRRR</sequence>
<feature type="transmembrane region" description="Helical" evidence="1">
    <location>
        <begin position="122"/>
        <end position="141"/>
    </location>
</feature>
<dbReference type="AlphaFoldDB" id="A0A1A3GWJ5"/>
<dbReference type="PANTHER" id="PTHR45138:SF9">
    <property type="entry name" value="DIGUANYLATE CYCLASE DGCM-RELATED"/>
    <property type="match status" value="1"/>
</dbReference>
<feature type="transmembrane region" description="Helical" evidence="1">
    <location>
        <begin position="147"/>
        <end position="168"/>
    </location>
</feature>
<feature type="transmembrane region" description="Helical" evidence="1">
    <location>
        <begin position="180"/>
        <end position="201"/>
    </location>
</feature>
<proteinExistence type="predicted"/>
<name>A0A1A3GWJ5_MYCMU</name>
<evidence type="ECO:0000256" key="1">
    <source>
        <dbReference type="SAM" id="Phobius"/>
    </source>
</evidence>
<gene>
    <name evidence="3" type="ORF">A5630_02045</name>
</gene>
<dbReference type="InterPro" id="IPR043128">
    <property type="entry name" value="Rev_trsase/Diguanyl_cyclase"/>
</dbReference>
<feature type="transmembrane region" description="Helical" evidence="1">
    <location>
        <begin position="41"/>
        <end position="61"/>
    </location>
</feature>
<dbReference type="Pfam" id="PF00990">
    <property type="entry name" value="GGDEF"/>
    <property type="match status" value="1"/>
</dbReference>
<protein>
    <recommendedName>
        <fullName evidence="2">GGDEF domain-containing protein</fullName>
    </recommendedName>
</protein>
<dbReference type="OrthoDB" id="23692at2"/>
<dbReference type="InterPro" id="IPR029787">
    <property type="entry name" value="Nucleotide_cyclase"/>
</dbReference>
<keyword evidence="1" id="KW-1133">Transmembrane helix</keyword>
<dbReference type="Proteomes" id="UP000093898">
    <property type="component" value="Unassembled WGS sequence"/>
</dbReference>
<reference evidence="3 4" key="1">
    <citation type="submission" date="2016-06" db="EMBL/GenBank/DDBJ databases">
        <authorList>
            <person name="Kjaerup R.B."/>
            <person name="Dalgaard T.S."/>
            <person name="Juul-Madsen H.R."/>
        </authorList>
    </citation>
    <scope>NUCLEOTIDE SEQUENCE [LARGE SCALE GENOMIC DNA]</scope>
    <source>
        <strain evidence="3 4">1127319.6</strain>
    </source>
</reference>
<evidence type="ECO:0000313" key="3">
    <source>
        <dbReference type="EMBL" id="OBJ39719.1"/>
    </source>
</evidence>
<dbReference type="PANTHER" id="PTHR45138">
    <property type="entry name" value="REGULATORY COMPONENTS OF SENSORY TRANSDUCTION SYSTEM"/>
    <property type="match status" value="1"/>
</dbReference>
<evidence type="ECO:0000313" key="4">
    <source>
        <dbReference type="Proteomes" id="UP000093898"/>
    </source>
</evidence>
<dbReference type="SUPFAM" id="SSF55073">
    <property type="entry name" value="Nucleotide cyclase"/>
    <property type="match status" value="1"/>
</dbReference>
<dbReference type="EMBL" id="LZLC01000168">
    <property type="protein sequence ID" value="OBJ39719.1"/>
    <property type="molecule type" value="Genomic_DNA"/>
</dbReference>
<dbReference type="SMART" id="SM00267">
    <property type="entry name" value="GGDEF"/>
    <property type="match status" value="1"/>
</dbReference>
<feature type="domain" description="GGDEF" evidence="2">
    <location>
        <begin position="241"/>
        <end position="377"/>
    </location>
</feature>
<dbReference type="CDD" id="cd01949">
    <property type="entry name" value="GGDEF"/>
    <property type="match status" value="1"/>
</dbReference>
<dbReference type="NCBIfam" id="TIGR00254">
    <property type="entry name" value="GGDEF"/>
    <property type="match status" value="1"/>
</dbReference>
<dbReference type="Gene3D" id="3.30.70.270">
    <property type="match status" value="1"/>
</dbReference>
<comment type="caution">
    <text evidence="3">The sequence shown here is derived from an EMBL/GenBank/DDBJ whole genome shotgun (WGS) entry which is preliminary data.</text>
</comment>
<dbReference type="PROSITE" id="PS50887">
    <property type="entry name" value="GGDEF"/>
    <property type="match status" value="1"/>
</dbReference>